<feature type="domain" description="NIF system FeS cluster assembly NifU N-terminal" evidence="1">
    <location>
        <begin position="10"/>
        <end position="129"/>
    </location>
</feature>
<dbReference type="AlphaFoldDB" id="A0A381P483"/>
<gene>
    <name evidence="2" type="ORF">METZ01_LOCUS13983</name>
</gene>
<reference evidence="2" key="1">
    <citation type="submission" date="2018-05" db="EMBL/GenBank/DDBJ databases">
        <authorList>
            <person name="Lanie J.A."/>
            <person name="Ng W.-L."/>
            <person name="Kazmierczak K.M."/>
            <person name="Andrzejewski T.M."/>
            <person name="Davidsen T.M."/>
            <person name="Wayne K.J."/>
            <person name="Tettelin H."/>
            <person name="Glass J.I."/>
            <person name="Rusch D."/>
            <person name="Podicherti R."/>
            <person name="Tsui H.-C.T."/>
            <person name="Winkler M.E."/>
        </authorList>
    </citation>
    <scope>NUCLEOTIDE SEQUENCE</scope>
</reference>
<dbReference type="Gene3D" id="3.90.1010.10">
    <property type="match status" value="1"/>
</dbReference>
<dbReference type="InterPro" id="IPR002871">
    <property type="entry name" value="NIF_FeS_clus_asmbl_NifU_N"/>
</dbReference>
<dbReference type="FunFam" id="3.90.1010.10:FF:000002">
    <property type="entry name" value="Iron-sulfur cluster assembly scaffold protein NifU"/>
    <property type="match status" value="1"/>
</dbReference>
<proteinExistence type="predicted"/>
<accession>A0A381P483</accession>
<dbReference type="GO" id="GO:0016226">
    <property type="term" value="P:iron-sulfur cluster assembly"/>
    <property type="evidence" value="ECO:0007669"/>
    <property type="project" value="InterPro"/>
</dbReference>
<protein>
    <recommendedName>
        <fullName evidence="1">NIF system FeS cluster assembly NifU N-terminal domain-containing protein</fullName>
    </recommendedName>
</protein>
<dbReference type="GO" id="GO:0005506">
    <property type="term" value="F:iron ion binding"/>
    <property type="evidence" value="ECO:0007669"/>
    <property type="project" value="InterPro"/>
</dbReference>
<organism evidence="2">
    <name type="scientific">marine metagenome</name>
    <dbReference type="NCBI Taxonomy" id="408172"/>
    <lineage>
        <taxon>unclassified sequences</taxon>
        <taxon>metagenomes</taxon>
        <taxon>ecological metagenomes</taxon>
    </lineage>
</organism>
<dbReference type="PANTHER" id="PTHR10093">
    <property type="entry name" value="IRON-SULFUR CLUSTER ASSEMBLY ENZYME NIFU HOMOLOG"/>
    <property type="match status" value="1"/>
</dbReference>
<dbReference type="SUPFAM" id="SSF82649">
    <property type="entry name" value="SufE/NifU"/>
    <property type="match status" value="1"/>
</dbReference>
<dbReference type="CDD" id="cd06664">
    <property type="entry name" value="IscU_like"/>
    <property type="match status" value="1"/>
</dbReference>
<sequence length="165" mass="17908">MAEVPLTSLYQELILEHYRHPRNKGELANHTVEAHVANPVCGDEVKIQILLDGGRIEEIAFDGQGCSISQASASMMTALVKRTERSEAIRLADVFTDMMHNGEDASPDKSLGDLRALQGVSKFPVRIRCALLAFDALRNALGEGLQIDSVGGTVHGDRSEGETTH</sequence>
<dbReference type="Pfam" id="PF01592">
    <property type="entry name" value="NifU_N"/>
    <property type="match status" value="1"/>
</dbReference>
<dbReference type="EMBL" id="UINC01000782">
    <property type="protein sequence ID" value="SUZ61129.1"/>
    <property type="molecule type" value="Genomic_DNA"/>
</dbReference>
<dbReference type="NCBIfam" id="TIGR01994">
    <property type="entry name" value="SUF_scaf_2"/>
    <property type="match status" value="1"/>
</dbReference>
<name>A0A381P483_9ZZZZ</name>
<dbReference type="GO" id="GO:0051536">
    <property type="term" value="F:iron-sulfur cluster binding"/>
    <property type="evidence" value="ECO:0007669"/>
    <property type="project" value="InterPro"/>
</dbReference>
<evidence type="ECO:0000259" key="1">
    <source>
        <dbReference type="Pfam" id="PF01592"/>
    </source>
</evidence>
<evidence type="ECO:0000313" key="2">
    <source>
        <dbReference type="EMBL" id="SUZ61129.1"/>
    </source>
</evidence>